<organism evidence="2 3">
    <name type="scientific">Angustibacter aerolatus</name>
    <dbReference type="NCBI Taxonomy" id="1162965"/>
    <lineage>
        <taxon>Bacteria</taxon>
        <taxon>Bacillati</taxon>
        <taxon>Actinomycetota</taxon>
        <taxon>Actinomycetes</taxon>
        <taxon>Kineosporiales</taxon>
        <taxon>Kineosporiaceae</taxon>
    </lineage>
</organism>
<name>A0ABQ6JK08_9ACTN</name>
<dbReference type="InterPro" id="IPR001279">
    <property type="entry name" value="Metallo-B-lactamas"/>
</dbReference>
<accession>A0ABQ6JK08</accession>
<gene>
    <name evidence="2" type="ORF">GCM10025868_31510</name>
</gene>
<feature type="domain" description="Metallo-beta-lactamase" evidence="1">
    <location>
        <begin position="43"/>
        <end position="189"/>
    </location>
</feature>
<proteinExistence type="predicted"/>
<evidence type="ECO:0000259" key="1">
    <source>
        <dbReference type="Pfam" id="PF12706"/>
    </source>
</evidence>
<dbReference type="PANTHER" id="PTHR43546:SF7">
    <property type="entry name" value="METALLO-BETA-LACTAMASE DOMAIN-CONTAINING PROTEIN"/>
    <property type="match status" value="1"/>
</dbReference>
<evidence type="ECO:0000313" key="3">
    <source>
        <dbReference type="Proteomes" id="UP001157017"/>
    </source>
</evidence>
<protein>
    <recommendedName>
        <fullName evidence="1">Metallo-beta-lactamase domain-containing protein</fullName>
    </recommendedName>
</protein>
<comment type="caution">
    <text evidence="2">The sequence shown here is derived from an EMBL/GenBank/DDBJ whole genome shotgun (WGS) entry which is preliminary data.</text>
</comment>
<sequence>MSTLQFIGTATTLLRLGPFTLLTDPNFLHRGQYAYLGKGLVSKRLTDPAMDVGDLPPLDAVVLSHLHGDHFDRVARRGLDRSVPLVTTRHAARRLGPRGFEAVALGTWEQHALERDGHRLTIESLPGVHAYGVMGRLLPPVMGSLLTLRRGEETLLTVYLTGDTLLGDHLTAIHERHPQIDVAVVHLGGTKVLGALVTLDGAGGVEPAAAGAPGVRGAGALRRLPGVPVAAARLRDGVGPRAAPGDHRAHRRAR</sequence>
<dbReference type="Pfam" id="PF12706">
    <property type="entry name" value="Lactamase_B_2"/>
    <property type="match status" value="1"/>
</dbReference>
<reference evidence="3" key="1">
    <citation type="journal article" date="2019" name="Int. J. Syst. Evol. Microbiol.">
        <title>The Global Catalogue of Microorganisms (GCM) 10K type strain sequencing project: providing services to taxonomists for standard genome sequencing and annotation.</title>
        <authorList>
            <consortium name="The Broad Institute Genomics Platform"/>
            <consortium name="The Broad Institute Genome Sequencing Center for Infectious Disease"/>
            <person name="Wu L."/>
            <person name="Ma J."/>
        </authorList>
    </citation>
    <scope>NUCLEOTIDE SEQUENCE [LARGE SCALE GENOMIC DNA]</scope>
    <source>
        <strain evidence="3">NBRC 108730</strain>
    </source>
</reference>
<dbReference type="InterPro" id="IPR050114">
    <property type="entry name" value="UPF0173_UPF0282_UlaG_hydrolase"/>
</dbReference>
<dbReference type="PANTHER" id="PTHR43546">
    <property type="entry name" value="UPF0173 METAL-DEPENDENT HYDROLASE MJ1163-RELATED"/>
    <property type="match status" value="1"/>
</dbReference>
<keyword evidence="3" id="KW-1185">Reference proteome</keyword>
<dbReference type="InterPro" id="IPR036866">
    <property type="entry name" value="RibonucZ/Hydroxyglut_hydro"/>
</dbReference>
<dbReference type="Proteomes" id="UP001157017">
    <property type="component" value="Unassembled WGS sequence"/>
</dbReference>
<evidence type="ECO:0000313" key="2">
    <source>
        <dbReference type="EMBL" id="GMA87901.1"/>
    </source>
</evidence>
<dbReference type="SUPFAM" id="SSF56281">
    <property type="entry name" value="Metallo-hydrolase/oxidoreductase"/>
    <property type="match status" value="1"/>
</dbReference>
<dbReference type="Gene3D" id="3.60.15.10">
    <property type="entry name" value="Ribonuclease Z/Hydroxyacylglutathione hydrolase-like"/>
    <property type="match status" value="1"/>
</dbReference>
<dbReference type="EMBL" id="BSUZ01000001">
    <property type="protein sequence ID" value="GMA87901.1"/>
    <property type="molecule type" value="Genomic_DNA"/>
</dbReference>